<dbReference type="GO" id="GO:0006536">
    <property type="term" value="P:glutamate metabolic process"/>
    <property type="evidence" value="ECO:0007669"/>
    <property type="project" value="TreeGrafter"/>
</dbReference>
<comment type="similarity">
    <text evidence="1">Belongs to the D-glutamate cyclase family.</text>
</comment>
<reference evidence="3 4" key="1">
    <citation type="submission" date="2017-02" db="EMBL/GenBank/DDBJ databases">
        <title>Genomes of Trichoderma spp. with biocontrol activity.</title>
        <authorList>
            <person name="Gardiner D."/>
            <person name="Kazan K."/>
            <person name="Vos C."/>
            <person name="Harvey P."/>
        </authorList>
    </citation>
    <scope>NUCLEOTIDE SEQUENCE [LARGE SCALE GENOMIC DNA]</scope>
    <source>
        <strain evidence="3 4">A5MH</strain>
    </source>
</reference>
<dbReference type="AlphaFoldDB" id="A0A2K0TAX2"/>
<dbReference type="Gene3D" id="3.40.1640.10">
    <property type="entry name" value="PSTPO5379-like"/>
    <property type="match status" value="1"/>
</dbReference>
<protein>
    <recommendedName>
        <fullName evidence="5">DUF1445 domain-containing protein</fullName>
    </recommendedName>
</protein>
<accession>A0A2K0TAX2</accession>
<keyword evidence="2" id="KW-0456">Lyase</keyword>
<dbReference type="Gene3D" id="3.30.2040.10">
    <property type="entry name" value="PSTPO5379-like domain"/>
    <property type="match status" value="1"/>
</dbReference>
<dbReference type="Proteomes" id="UP000236546">
    <property type="component" value="Unassembled WGS sequence"/>
</dbReference>
<dbReference type="GO" id="GO:0047820">
    <property type="term" value="F:D-glutamate cyclase activity"/>
    <property type="evidence" value="ECO:0007669"/>
    <property type="project" value="TreeGrafter"/>
</dbReference>
<sequence length="299" mass="32839">MIQTSIITGQQARLASRSNVHTTSTSGLAPGYLQANLIILPSRYASDFRNLCARNPVPCPLIAESETTGCDDAVISHIKTLRGDEILGKGSDLRRDAPRYMVYKDSKLEKSHCSDITAEWTSDHVAFLIGCSYSFEAELTAAGLPPRQLVLGRNVPMYRTTLRLCPSGVFRGGTYVVSMRPYKRRDVETVRNITRRFGATHGEPLDWGWEAVERLGIEDIDGPEWGDAPLDGDGKRAFGEMRGGAEDEDEDEDEEIPVFWGCGVTPQEAVMRAGLEGLVMAHAPGHMLVLDARDEDIAG</sequence>
<organism evidence="3 4">
    <name type="scientific">Trichoderma gamsii</name>
    <dbReference type="NCBI Taxonomy" id="398673"/>
    <lineage>
        <taxon>Eukaryota</taxon>
        <taxon>Fungi</taxon>
        <taxon>Dikarya</taxon>
        <taxon>Ascomycota</taxon>
        <taxon>Pezizomycotina</taxon>
        <taxon>Sordariomycetes</taxon>
        <taxon>Hypocreomycetidae</taxon>
        <taxon>Hypocreales</taxon>
        <taxon>Hypocreaceae</taxon>
        <taxon>Trichoderma</taxon>
    </lineage>
</organism>
<dbReference type="OrthoDB" id="10262538at2759"/>
<evidence type="ECO:0000313" key="4">
    <source>
        <dbReference type="Proteomes" id="UP000236546"/>
    </source>
</evidence>
<dbReference type="SUPFAM" id="SSF160920">
    <property type="entry name" value="PSTPO5379-like"/>
    <property type="match status" value="1"/>
</dbReference>
<gene>
    <name evidence="3" type="ORF">TGAMA5MH_05420</name>
</gene>
<dbReference type="PANTHER" id="PTHR32022">
    <property type="entry name" value="D-GLUTAMATE CYCLASE, MITOCHONDRIAL"/>
    <property type="match status" value="1"/>
</dbReference>
<proteinExistence type="inferred from homology"/>
<dbReference type="Pfam" id="PF07286">
    <property type="entry name" value="D-Glu_cyclase"/>
    <property type="match status" value="1"/>
</dbReference>
<evidence type="ECO:0000256" key="1">
    <source>
        <dbReference type="ARBA" id="ARBA00007896"/>
    </source>
</evidence>
<dbReference type="EMBL" id="MTYH01000050">
    <property type="protein sequence ID" value="PNP42679.1"/>
    <property type="molecule type" value="Genomic_DNA"/>
</dbReference>
<dbReference type="FunFam" id="3.30.2040.10:FF:000001">
    <property type="entry name" value="D-glutamate cyclase, mitochondrial"/>
    <property type="match status" value="1"/>
</dbReference>
<evidence type="ECO:0000313" key="3">
    <source>
        <dbReference type="EMBL" id="PNP42679.1"/>
    </source>
</evidence>
<evidence type="ECO:0008006" key="5">
    <source>
        <dbReference type="Google" id="ProtNLM"/>
    </source>
</evidence>
<dbReference type="InterPro" id="IPR009906">
    <property type="entry name" value="D-Glu_cyclase"/>
</dbReference>
<dbReference type="PANTHER" id="PTHR32022:SF10">
    <property type="entry name" value="D-GLUTAMATE CYCLASE, MITOCHONDRIAL"/>
    <property type="match status" value="1"/>
</dbReference>
<comment type="caution">
    <text evidence="3">The sequence shown here is derived from an EMBL/GenBank/DDBJ whole genome shotgun (WGS) entry which is preliminary data.</text>
</comment>
<dbReference type="InterPro" id="IPR038021">
    <property type="entry name" value="Putative_hydro-lyase"/>
</dbReference>
<evidence type="ECO:0000256" key="2">
    <source>
        <dbReference type="ARBA" id="ARBA00023239"/>
    </source>
</evidence>
<name>A0A2K0TAX2_9HYPO</name>